<evidence type="ECO:0000313" key="2">
    <source>
        <dbReference type="EMBL" id="MDN3712640.1"/>
    </source>
</evidence>
<evidence type="ECO:0000259" key="1">
    <source>
        <dbReference type="PROSITE" id="PS51729"/>
    </source>
</evidence>
<dbReference type="Pfam" id="PF14542">
    <property type="entry name" value="Acetyltransf_CG"/>
    <property type="match status" value="1"/>
</dbReference>
<name>A0ABT8D7A4_9RHOB</name>
<reference evidence="3" key="1">
    <citation type="journal article" date="2019" name="Int. J. Syst. Evol. Microbiol.">
        <title>The Global Catalogue of Microorganisms (GCM) 10K type strain sequencing project: providing services to taxonomists for standard genome sequencing and annotation.</title>
        <authorList>
            <consortium name="The Broad Institute Genomics Platform"/>
            <consortium name="The Broad Institute Genome Sequencing Center for Infectious Disease"/>
            <person name="Wu L."/>
            <person name="Ma J."/>
        </authorList>
    </citation>
    <scope>NUCLEOTIDE SEQUENCE [LARGE SCALE GENOMIC DNA]</scope>
    <source>
        <strain evidence="3">CECT 8482</strain>
    </source>
</reference>
<keyword evidence="2" id="KW-0012">Acyltransferase</keyword>
<keyword evidence="2" id="KW-0808">Transferase</keyword>
<organism evidence="2 3">
    <name type="scientific">Paracoccus cavernae</name>
    <dbReference type="NCBI Taxonomy" id="1571207"/>
    <lineage>
        <taxon>Bacteria</taxon>
        <taxon>Pseudomonadati</taxon>
        <taxon>Pseudomonadota</taxon>
        <taxon>Alphaproteobacteria</taxon>
        <taxon>Rhodobacterales</taxon>
        <taxon>Paracoccaceae</taxon>
        <taxon>Paracoccus</taxon>
    </lineage>
</organism>
<dbReference type="Proteomes" id="UP001243846">
    <property type="component" value="Unassembled WGS sequence"/>
</dbReference>
<feature type="domain" description="N-acetyltransferase" evidence="1">
    <location>
        <begin position="1"/>
        <end position="47"/>
    </location>
</feature>
<gene>
    <name evidence="2" type="ORF">QWZ10_14400</name>
</gene>
<dbReference type="InterPro" id="IPR016181">
    <property type="entry name" value="Acyl_CoA_acyltransferase"/>
</dbReference>
<dbReference type="EC" id="2.3.1.-" evidence="2"/>
<dbReference type="GO" id="GO:0016746">
    <property type="term" value="F:acyltransferase activity"/>
    <property type="evidence" value="ECO:0007669"/>
    <property type="project" value="UniProtKB-KW"/>
</dbReference>
<sequence>MRGQGVAEAMVHQLVSDAHNESIRILPLCTYVQAQFARHPEWEDVRKDL</sequence>
<dbReference type="InterPro" id="IPR031165">
    <property type="entry name" value="GNAT_YJDJ"/>
</dbReference>
<accession>A0ABT8D7A4</accession>
<dbReference type="SUPFAM" id="SSF55729">
    <property type="entry name" value="Acyl-CoA N-acyltransferases (Nat)"/>
    <property type="match status" value="1"/>
</dbReference>
<keyword evidence="3" id="KW-1185">Reference proteome</keyword>
<dbReference type="EMBL" id="JAUFRC010000001">
    <property type="protein sequence ID" value="MDN3712640.1"/>
    <property type="molecule type" value="Genomic_DNA"/>
</dbReference>
<protein>
    <submittedName>
        <fullName evidence="2">GNAT family N-acetyltransferase</fullName>
        <ecNumber evidence="2">2.3.1.-</ecNumber>
    </submittedName>
</protein>
<proteinExistence type="predicted"/>
<dbReference type="Gene3D" id="3.40.630.30">
    <property type="match status" value="1"/>
</dbReference>
<evidence type="ECO:0000313" key="3">
    <source>
        <dbReference type="Proteomes" id="UP001243846"/>
    </source>
</evidence>
<dbReference type="PROSITE" id="PS51729">
    <property type="entry name" value="GNAT_YJDJ"/>
    <property type="match status" value="1"/>
</dbReference>
<comment type="caution">
    <text evidence="2">The sequence shown here is derived from an EMBL/GenBank/DDBJ whole genome shotgun (WGS) entry which is preliminary data.</text>
</comment>